<evidence type="ECO:0000313" key="3">
    <source>
        <dbReference type="Proteomes" id="UP000075243"/>
    </source>
</evidence>
<dbReference type="GO" id="GO:0003676">
    <property type="term" value="F:nucleic acid binding"/>
    <property type="evidence" value="ECO:0007669"/>
    <property type="project" value="InterPro"/>
</dbReference>
<evidence type="ECO:0000259" key="1">
    <source>
        <dbReference type="PROSITE" id="PS50994"/>
    </source>
</evidence>
<reference evidence="2 3" key="1">
    <citation type="journal article" date="2012" name="Nat. Biotechnol.">
        <title>Draft genome sequence of pigeonpea (Cajanus cajan), an orphan legume crop of resource-poor farmers.</title>
        <authorList>
            <person name="Varshney R.K."/>
            <person name="Chen W."/>
            <person name="Li Y."/>
            <person name="Bharti A.K."/>
            <person name="Saxena R.K."/>
            <person name="Schlueter J.A."/>
            <person name="Donoghue M.T."/>
            <person name="Azam S."/>
            <person name="Fan G."/>
            <person name="Whaley A.M."/>
            <person name="Farmer A.D."/>
            <person name="Sheridan J."/>
            <person name="Iwata A."/>
            <person name="Tuteja R."/>
            <person name="Penmetsa R.V."/>
            <person name="Wu W."/>
            <person name="Upadhyaya H.D."/>
            <person name="Yang S.P."/>
            <person name="Shah T."/>
            <person name="Saxena K.B."/>
            <person name="Michael T."/>
            <person name="McCombie W.R."/>
            <person name="Yang B."/>
            <person name="Zhang G."/>
            <person name="Yang H."/>
            <person name="Wang J."/>
            <person name="Spillane C."/>
            <person name="Cook D.R."/>
            <person name="May G.D."/>
            <person name="Xu X."/>
            <person name="Jackson S.A."/>
        </authorList>
    </citation>
    <scope>NUCLEOTIDE SEQUENCE [LARGE SCALE GENOMIC DNA]</scope>
    <source>
        <strain evidence="3">cv. Asha</strain>
    </source>
</reference>
<feature type="domain" description="Integrase catalytic" evidence="1">
    <location>
        <begin position="91"/>
        <end position="254"/>
    </location>
</feature>
<dbReference type="PROSITE" id="PS50994">
    <property type="entry name" value="INTEGRASE"/>
    <property type="match status" value="1"/>
</dbReference>
<dbReference type="SUPFAM" id="SSF53098">
    <property type="entry name" value="Ribonuclease H-like"/>
    <property type="match status" value="1"/>
</dbReference>
<protein>
    <submittedName>
        <fullName evidence="2">Retrovirus-related Pol polyprotein from transposon TNT 1-94</fullName>
    </submittedName>
</protein>
<dbReference type="OMA" id="CDIAMIK"/>
<dbReference type="InterPro" id="IPR036397">
    <property type="entry name" value="RNaseH_sf"/>
</dbReference>
<dbReference type="Proteomes" id="UP000075243">
    <property type="component" value="Chromosome 8"/>
</dbReference>
<dbReference type="Gene3D" id="3.30.420.10">
    <property type="entry name" value="Ribonuclease H-like superfamily/Ribonuclease H"/>
    <property type="match status" value="1"/>
</dbReference>
<dbReference type="InterPro" id="IPR012337">
    <property type="entry name" value="RNaseH-like_sf"/>
</dbReference>
<dbReference type="Pfam" id="PF13976">
    <property type="entry name" value="gag_pre-integrs"/>
    <property type="match status" value="1"/>
</dbReference>
<dbReference type="PANTHER" id="PTHR42648:SF31">
    <property type="entry name" value="RNA-DIRECTED DNA POLYMERASE"/>
    <property type="match status" value="1"/>
</dbReference>
<dbReference type="InterPro" id="IPR025724">
    <property type="entry name" value="GAG-pre-integrase_dom"/>
</dbReference>
<accession>A0A151T6Z7</accession>
<organism evidence="2 3">
    <name type="scientific">Cajanus cajan</name>
    <name type="common">Pigeon pea</name>
    <name type="synonym">Cajanus indicus</name>
    <dbReference type="NCBI Taxonomy" id="3821"/>
    <lineage>
        <taxon>Eukaryota</taxon>
        <taxon>Viridiplantae</taxon>
        <taxon>Streptophyta</taxon>
        <taxon>Embryophyta</taxon>
        <taxon>Tracheophyta</taxon>
        <taxon>Spermatophyta</taxon>
        <taxon>Magnoliopsida</taxon>
        <taxon>eudicotyledons</taxon>
        <taxon>Gunneridae</taxon>
        <taxon>Pentapetalae</taxon>
        <taxon>rosids</taxon>
        <taxon>fabids</taxon>
        <taxon>Fabales</taxon>
        <taxon>Fabaceae</taxon>
        <taxon>Papilionoideae</taxon>
        <taxon>50 kb inversion clade</taxon>
        <taxon>NPAAA clade</taxon>
        <taxon>indigoferoid/millettioid clade</taxon>
        <taxon>Phaseoleae</taxon>
        <taxon>Cajanus</taxon>
    </lineage>
</organism>
<dbReference type="InterPro" id="IPR039537">
    <property type="entry name" value="Retrotran_Ty1/copia-like"/>
</dbReference>
<dbReference type="GO" id="GO:0015074">
    <property type="term" value="P:DNA integration"/>
    <property type="evidence" value="ECO:0007669"/>
    <property type="project" value="InterPro"/>
</dbReference>
<evidence type="ECO:0000313" key="2">
    <source>
        <dbReference type="EMBL" id="KYP62795.1"/>
    </source>
</evidence>
<dbReference type="Gramene" id="C.cajan_16848.t">
    <property type="protein sequence ID" value="C.cajan_16848.t.cds1"/>
    <property type="gene ID" value="C.cajan_16848"/>
</dbReference>
<sequence length="301" mass="35169">MTIGSVDVRDGLYQLIPVHLQPHSINSTIIHPKCNVIPIDLWHFRLGHLSSERMHIMQQQYSCLNNNKNFVCNTCHYAKQRKLPFPLSNSHATQPFALIHMDIWGPYSTLSMNGHRYFLTIVDDHTRYTWVYLMCNKSETRTHITNFINLVENQFDTHVKIICTDNGNEFFMHELFHLKGIIHQTSCIETPQQNGIVERKHQHLLNVTRALLFHSNLPDCFWSFALLHATYLINCIPTPFLKNTSPFEKLHGVQCDIAMIKVFGCLCYITTITSQRKKLDPRAHPCIFSRFPFSYQRLPYL</sequence>
<name>A0A151T6Z7_CAJCA</name>
<dbReference type="InterPro" id="IPR001584">
    <property type="entry name" value="Integrase_cat-core"/>
</dbReference>
<dbReference type="EMBL" id="CM003610">
    <property type="protein sequence ID" value="KYP62795.1"/>
    <property type="molecule type" value="Genomic_DNA"/>
</dbReference>
<gene>
    <name evidence="2" type="ORF">KK1_017346</name>
</gene>
<dbReference type="PANTHER" id="PTHR42648">
    <property type="entry name" value="TRANSPOSASE, PUTATIVE-RELATED"/>
    <property type="match status" value="1"/>
</dbReference>
<proteinExistence type="predicted"/>
<dbReference type="AlphaFoldDB" id="A0A151T6Z7"/>
<keyword evidence="3" id="KW-1185">Reference proteome</keyword>
<dbReference type="Pfam" id="PF00665">
    <property type="entry name" value="rve"/>
    <property type="match status" value="1"/>
</dbReference>